<feature type="transmembrane region" description="Helical" evidence="1">
    <location>
        <begin position="205"/>
        <end position="224"/>
    </location>
</feature>
<protein>
    <submittedName>
        <fullName evidence="2">Uncharacterized protein</fullName>
    </submittedName>
</protein>
<evidence type="ECO:0000313" key="3">
    <source>
        <dbReference type="Proteomes" id="UP000467132"/>
    </source>
</evidence>
<feature type="transmembrane region" description="Helical" evidence="1">
    <location>
        <begin position="236"/>
        <end position="258"/>
    </location>
</feature>
<keyword evidence="1" id="KW-1133">Transmembrane helix</keyword>
<sequence>MKREKEDFETYKDMTEEELDNLWSMMDRYTVELPSEKEIDKSINGLRKYVPDKKKEYHFIDRFYYLMRKGMLEISFINKFFWVISSLLFAIGVIWMYFNRDMNPYLITITLSPLPFTIGIVEIFKGRDRGMMEIEMTCKISYGEILLSKLTIIGFYNIILNTIFTLLLYSISNFNFLRLTIMWFTPFTFISGISLWLAMKIKSSYTMTIIVSLWISLIIMIINTPLLLERLLLVNISAYVGISILGISISLIQIKIFIDKNIINKERGLFEINY</sequence>
<feature type="transmembrane region" description="Helical" evidence="1">
    <location>
        <begin position="181"/>
        <end position="198"/>
    </location>
</feature>
<dbReference type="RefSeq" id="WP_160197881.1">
    <property type="nucleotide sequence ID" value="NZ_QXXA01000012.1"/>
</dbReference>
<reference evidence="2 3" key="1">
    <citation type="submission" date="2018-08" db="EMBL/GenBank/DDBJ databases">
        <title>Murine metabolic-syndrome-specific gut microbial biobank.</title>
        <authorList>
            <person name="Liu C."/>
        </authorList>
    </citation>
    <scope>NUCLEOTIDE SEQUENCE [LARGE SCALE GENOMIC DNA]</scope>
    <source>
        <strain evidence="2 3">583</strain>
    </source>
</reference>
<proteinExistence type="predicted"/>
<comment type="caution">
    <text evidence="2">The sequence shown here is derived from an EMBL/GenBank/DDBJ whole genome shotgun (WGS) entry which is preliminary data.</text>
</comment>
<feature type="transmembrane region" description="Helical" evidence="1">
    <location>
        <begin position="145"/>
        <end position="169"/>
    </location>
</feature>
<keyword evidence="1" id="KW-0812">Transmembrane</keyword>
<name>A0A845R097_9CLOT</name>
<keyword evidence="1" id="KW-0472">Membrane</keyword>
<accession>A0A845R097</accession>
<evidence type="ECO:0000313" key="2">
    <source>
        <dbReference type="EMBL" id="NBI07419.1"/>
    </source>
</evidence>
<dbReference type="EMBL" id="QXXA01000012">
    <property type="protein sequence ID" value="NBI07419.1"/>
    <property type="molecule type" value="Genomic_DNA"/>
</dbReference>
<dbReference type="AlphaFoldDB" id="A0A845R097"/>
<keyword evidence="3" id="KW-1185">Reference proteome</keyword>
<dbReference type="Proteomes" id="UP000467132">
    <property type="component" value="Unassembled WGS sequence"/>
</dbReference>
<feature type="transmembrane region" description="Helical" evidence="1">
    <location>
        <begin position="76"/>
        <end position="98"/>
    </location>
</feature>
<gene>
    <name evidence="2" type="ORF">D3Z33_11215</name>
</gene>
<organism evidence="2 3">
    <name type="scientific">Senegalia massiliensis</name>
    <dbReference type="NCBI Taxonomy" id="1720316"/>
    <lineage>
        <taxon>Bacteria</taxon>
        <taxon>Bacillati</taxon>
        <taxon>Bacillota</taxon>
        <taxon>Clostridia</taxon>
        <taxon>Eubacteriales</taxon>
        <taxon>Clostridiaceae</taxon>
        <taxon>Senegalia</taxon>
    </lineage>
</organism>
<feature type="transmembrane region" description="Helical" evidence="1">
    <location>
        <begin position="104"/>
        <end position="124"/>
    </location>
</feature>
<dbReference type="OrthoDB" id="1912744at2"/>
<evidence type="ECO:0000256" key="1">
    <source>
        <dbReference type="SAM" id="Phobius"/>
    </source>
</evidence>